<organism evidence="4">
    <name type="scientific">freshwater metagenome</name>
    <dbReference type="NCBI Taxonomy" id="449393"/>
    <lineage>
        <taxon>unclassified sequences</taxon>
        <taxon>metagenomes</taxon>
        <taxon>ecological metagenomes</taxon>
    </lineage>
</organism>
<name>A0A6J7H8W1_9ZZZZ</name>
<dbReference type="PANTHER" id="PTHR34580:SF1">
    <property type="entry name" value="PROTEIN PAFC"/>
    <property type="match status" value="1"/>
</dbReference>
<dbReference type="PROSITE" id="PS52050">
    <property type="entry name" value="WYL"/>
    <property type="match status" value="1"/>
</dbReference>
<evidence type="ECO:0000259" key="1">
    <source>
        <dbReference type="Pfam" id="PF13280"/>
    </source>
</evidence>
<feature type="domain" description="WYL" evidence="1">
    <location>
        <begin position="145"/>
        <end position="210"/>
    </location>
</feature>
<feature type="domain" description="WCX" evidence="2">
    <location>
        <begin position="236"/>
        <end position="304"/>
    </location>
</feature>
<accession>A0A6J7H8W1</accession>
<protein>
    <submittedName>
        <fullName evidence="4">Unannotated protein</fullName>
    </submittedName>
</protein>
<evidence type="ECO:0000313" key="3">
    <source>
        <dbReference type="EMBL" id="CAB4720718.1"/>
    </source>
</evidence>
<dbReference type="InterPro" id="IPR026881">
    <property type="entry name" value="WYL_dom"/>
</dbReference>
<dbReference type="PANTHER" id="PTHR34580">
    <property type="match status" value="1"/>
</dbReference>
<evidence type="ECO:0000313" key="5">
    <source>
        <dbReference type="EMBL" id="CAB4984180.1"/>
    </source>
</evidence>
<reference evidence="4" key="1">
    <citation type="submission" date="2020-05" db="EMBL/GenBank/DDBJ databases">
        <authorList>
            <person name="Chiriac C."/>
            <person name="Salcher M."/>
            <person name="Ghai R."/>
            <person name="Kavagutti S V."/>
        </authorList>
    </citation>
    <scope>NUCLEOTIDE SEQUENCE</scope>
</reference>
<dbReference type="EMBL" id="CAFBMM010000072">
    <property type="protein sequence ID" value="CAB4912760.1"/>
    <property type="molecule type" value="Genomic_DNA"/>
</dbReference>
<evidence type="ECO:0000259" key="2">
    <source>
        <dbReference type="Pfam" id="PF25583"/>
    </source>
</evidence>
<dbReference type="EMBL" id="CAEZYK010000024">
    <property type="protein sequence ID" value="CAB4720718.1"/>
    <property type="molecule type" value="Genomic_DNA"/>
</dbReference>
<sequence>MTRLTKGQQFEVLRIVLGMVEEQDSVSLSECSTVTGLDKETLRDTLGIALFLDYRASSGNLISESDVFLLDENEMISITAEKSHWLRDLAASPPDRDAALRLLIAGQAVQVVVSNPTPDLDSAVAKLRAEVAIELRLPAEIPPSLTTVRQALSQKVSIKVQYLHDDSEAAVARELLPFRVWSRWGHWYLSARDIKEKITKTFRVDRMVRTELGTTKVFPPPQLEIPESFDLKDRSVKVRVAINEDDLGYLPATAQLGVKTDLGDGRVELDVVVNGDQQINHLLLSLPAEAKVLSPNGYAELRRELVGDLLVKLS</sequence>
<proteinExistence type="predicted"/>
<dbReference type="AlphaFoldDB" id="A0A6J7H8W1"/>
<gene>
    <name evidence="3" type="ORF">UFOPK2683_00598</name>
    <name evidence="4" type="ORF">UFOPK3605_01233</name>
    <name evidence="5" type="ORF">UFOPK3897_01298</name>
</gene>
<dbReference type="PIRSF" id="PIRSF016838">
    <property type="entry name" value="PafC"/>
    <property type="match status" value="1"/>
</dbReference>
<evidence type="ECO:0000313" key="4">
    <source>
        <dbReference type="EMBL" id="CAB4912760.1"/>
    </source>
</evidence>
<dbReference type="InterPro" id="IPR051534">
    <property type="entry name" value="CBASS_pafABC_assoc_protein"/>
</dbReference>
<dbReference type="Pfam" id="PF25583">
    <property type="entry name" value="WCX"/>
    <property type="match status" value="1"/>
</dbReference>
<dbReference type="Pfam" id="PF13280">
    <property type="entry name" value="WYL"/>
    <property type="match status" value="1"/>
</dbReference>
<dbReference type="InterPro" id="IPR028349">
    <property type="entry name" value="PafC-like"/>
</dbReference>
<dbReference type="InterPro" id="IPR057727">
    <property type="entry name" value="WCX_dom"/>
</dbReference>
<dbReference type="EMBL" id="CAFBOF010000036">
    <property type="protein sequence ID" value="CAB4984180.1"/>
    <property type="molecule type" value="Genomic_DNA"/>
</dbReference>